<dbReference type="PANTHER" id="PTHR22812">
    <property type="entry name" value="CHROMOBOX PROTEIN"/>
    <property type="match status" value="1"/>
</dbReference>
<dbReference type="PRINTS" id="PR00504">
    <property type="entry name" value="CHROMODOMAIN"/>
</dbReference>
<dbReference type="InterPro" id="IPR023780">
    <property type="entry name" value="Chromo_domain"/>
</dbReference>
<comment type="caution">
    <text evidence="5">The sequence shown here is derived from an EMBL/GenBank/DDBJ whole genome shotgun (WGS) entry which is preliminary data.</text>
</comment>
<dbReference type="PROSITE" id="PS50013">
    <property type="entry name" value="CHROMO_2"/>
    <property type="match status" value="2"/>
</dbReference>
<feature type="region of interest" description="Disordered" evidence="3">
    <location>
        <begin position="88"/>
        <end position="140"/>
    </location>
</feature>
<organism evidence="5 6">
    <name type="scientific">Ranatra chinensis</name>
    <dbReference type="NCBI Taxonomy" id="642074"/>
    <lineage>
        <taxon>Eukaryota</taxon>
        <taxon>Metazoa</taxon>
        <taxon>Ecdysozoa</taxon>
        <taxon>Arthropoda</taxon>
        <taxon>Hexapoda</taxon>
        <taxon>Insecta</taxon>
        <taxon>Pterygota</taxon>
        <taxon>Neoptera</taxon>
        <taxon>Paraneoptera</taxon>
        <taxon>Hemiptera</taxon>
        <taxon>Heteroptera</taxon>
        <taxon>Panheteroptera</taxon>
        <taxon>Nepomorpha</taxon>
        <taxon>Nepidae</taxon>
        <taxon>Ranatrinae</taxon>
        <taxon>Ranatra</taxon>
    </lineage>
</organism>
<evidence type="ECO:0000313" key="5">
    <source>
        <dbReference type="EMBL" id="KAL1116137.1"/>
    </source>
</evidence>
<dbReference type="SUPFAM" id="SSF54160">
    <property type="entry name" value="Chromo domain-like"/>
    <property type="match status" value="2"/>
</dbReference>
<name>A0ABD0XY03_9HEMI</name>
<evidence type="ECO:0000256" key="2">
    <source>
        <dbReference type="ARBA" id="ARBA00023242"/>
    </source>
</evidence>
<dbReference type="EMBL" id="JBFDAA010000018">
    <property type="protein sequence ID" value="KAL1116137.1"/>
    <property type="molecule type" value="Genomic_DNA"/>
</dbReference>
<dbReference type="AlphaFoldDB" id="A0ABD0XY03"/>
<comment type="subcellular location">
    <subcellularLocation>
        <location evidence="1">Nucleus</location>
    </subcellularLocation>
</comment>
<dbReference type="SMART" id="SM00298">
    <property type="entry name" value="CHROMO"/>
    <property type="match status" value="2"/>
</dbReference>
<dbReference type="InterPro" id="IPR000953">
    <property type="entry name" value="Chromo/chromo_shadow_dom"/>
</dbReference>
<dbReference type="GO" id="GO:0005694">
    <property type="term" value="C:chromosome"/>
    <property type="evidence" value="ECO:0007669"/>
    <property type="project" value="UniProtKB-ARBA"/>
</dbReference>
<evidence type="ECO:0000256" key="3">
    <source>
        <dbReference type="SAM" id="MobiDB-lite"/>
    </source>
</evidence>
<dbReference type="Pfam" id="PF00385">
    <property type="entry name" value="Chromo"/>
    <property type="match status" value="2"/>
</dbReference>
<evidence type="ECO:0000256" key="1">
    <source>
        <dbReference type="ARBA" id="ARBA00004123"/>
    </source>
</evidence>
<dbReference type="InterPro" id="IPR017984">
    <property type="entry name" value="Chromo_dom_subgr"/>
</dbReference>
<evidence type="ECO:0000259" key="4">
    <source>
        <dbReference type="PROSITE" id="PS50013"/>
    </source>
</evidence>
<dbReference type="PROSITE" id="PS00598">
    <property type="entry name" value="CHROMO_1"/>
    <property type="match status" value="1"/>
</dbReference>
<dbReference type="Proteomes" id="UP001558652">
    <property type="component" value="Unassembled WGS sequence"/>
</dbReference>
<dbReference type="InterPro" id="IPR051219">
    <property type="entry name" value="Heterochromatin_chromo-domain"/>
</dbReference>
<dbReference type="Gene3D" id="2.40.50.40">
    <property type="match status" value="2"/>
</dbReference>
<reference evidence="5 6" key="1">
    <citation type="submission" date="2024-07" db="EMBL/GenBank/DDBJ databases">
        <title>Chromosome-level genome assembly of the water stick insect Ranatra chinensis (Heteroptera: Nepidae).</title>
        <authorList>
            <person name="Liu X."/>
        </authorList>
    </citation>
    <scope>NUCLEOTIDE SEQUENCE [LARGE SCALE GENOMIC DNA]</scope>
    <source>
        <strain evidence="5">Cailab_2021Rc</strain>
        <tissue evidence="5">Muscle</tissue>
    </source>
</reference>
<feature type="domain" description="Chromo" evidence="4">
    <location>
        <begin position="33"/>
        <end position="91"/>
    </location>
</feature>
<keyword evidence="6" id="KW-1185">Reference proteome</keyword>
<accession>A0ABD0XY03</accession>
<protein>
    <recommendedName>
        <fullName evidence="4">Chromo domain-containing protein</fullName>
    </recommendedName>
</protein>
<gene>
    <name evidence="5" type="ORF">AAG570_005632</name>
</gene>
<proteinExistence type="predicted"/>
<feature type="region of interest" description="Disordered" evidence="3">
    <location>
        <begin position="1"/>
        <end position="27"/>
    </location>
</feature>
<dbReference type="InterPro" id="IPR016197">
    <property type="entry name" value="Chromo-like_dom_sf"/>
</dbReference>
<dbReference type="InterPro" id="IPR023779">
    <property type="entry name" value="Chromodomain_CS"/>
</dbReference>
<feature type="compositionally biased region" description="Basic residues" evidence="3">
    <location>
        <begin position="105"/>
        <end position="116"/>
    </location>
</feature>
<feature type="compositionally biased region" description="Basic residues" evidence="3">
    <location>
        <begin position="1"/>
        <end position="11"/>
    </location>
</feature>
<evidence type="ECO:0000313" key="6">
    <source>
        <dbReference type="Proteomes" id="UP001558652"/>
    </source>
</evidence>
<keyword evidence="2" id="KW-0539">Nucleus</keyword>
<feature type="domain" description="Chromo" evidence="4">
    <location>
        <begin position="144"/>
        <end position="194"/>
    </location>
</feature>
<dbReference type="GO" id="GO:0005634">
    <property type="term" value="C:nucleus"/>
    <property type="evidence" value="ECO:0007669"/>
    <property type="project" value="UniProtKB-SubCell"/>
</dbReference>
<dbReference type="CDD" id="cd00024">
    <property type="entry name" value="CD_CSD"/>
    <property type="match status" value="2"/>
</dbReference>
<sequence length="207" mass="23814">MGRRSGSRKSVRGNIKQAGSPLQDLDHIDDDNYEVEAIIDDRKEGNKTHYLVLWKGCKREEATWECESDLNCNQLLNKYLTEKEKQFRNGEGTSNDLDAQVASVPKKKGVAKKKKREPPTGEENEPLSRPSKFKRPGANADGEYQVERIVDVHIQKGGKREFLVKWVGYSSDENTWEPEKNLQGTAVLDRFLEKLEKINRVRYYDAE</sequence>